<proteinExistence type="predicted"/>
<sequence length="446" mass="50632">MQSLSYPPVKPAAFCKIIPRPTIPVYPPPEPLQYPDLPCKPRLASFHPQFTLSTHIIPATHLRTTPYEPLPPPLHPTLSKPERMAYYEELCKQLRQDSALSSGHPRVLWNCLNRFVRKGATGSGLTLFLAHANGFHKEAWEPTIKLLLNLPSGELVDEIWACDAVQHGDSALLNQESLGLTFDWADNGRDILNFLHYFIPSSANDSPLPTHLPRVSSQEIQHRKTHGLKHRTFMGIGHSYGGCSAAFAALEHPELFSSLMLIDPVILEPYATKELELSNPRVNVNIIGALNRREMWPSKEEALASFKQKQFFQRWDPEVLQTYVEYALYNTKDIQGRQAAMLKMPGLQEAIVFAATLAQYETYQRLPDLDERVELRWVVPGRPGEEMLGAEATQLRVWRRLQNSSNVKIPTSGHLIPQEAPGELSREIDEFLLRKYKNVRNTKCNL</sequence>
<dbReference type="InterPro" id="IPR000073">
    <property type="entry name" value="AB_hydrolase_1"/>
</dbReference>
<name>K5WSL7_AGABU</name>
<accession>K5WSL7</accession>
<dbReference type="eggNOG" id="ENOG502S3SW">
    <property type="taxonomic scope" value="Eukaryota"/>
</dbReference>
<feature type="domain" description="AB hydrolase-1" evidence="1">
    <location>
        <begin position="128"/>
        <end position="424"/>
    </location>
</feature>
<reference evidence="3" key="1">
    <citation type="journal article" date="2012" name="Proc. Natl. Acad. Sci. U.S.A.">
        <title>Genome sequence of the button mushroom Agaricus bisporus reveals mechanisms governing adaptation to a humic-rich ecological niche.</title>
        <authorList>
            <person name="Morin E."/>
            <person name="Kohler A."/>
            <person name="Baker A.R."/>
            <person name="Foulongne-Oriol M."/>
            <person name="Lombard V."/>
            <person name="Nagy L.G."/>
            <person name="Ohm R.A."/>
            <person name="Patyshakuliyeva A."/>
            <person name="Brun A."/>
            <person name="Aerts A.L."/>
            <person name="Bailey A.M."/>
            <person name="Billette C."/>
            <person name="Coutinho P.M."/>
            <person name="Deakin G."/>
            <person name="Doddapaneni H."/>
            <person name="Floudas D."/>
            <person name="Grimwood J."/>
            <person name="Hilden K."/>
            <person name="Kuees U."/>
            <person name="LaButti K.M."/>
            <person name="Lapidus A."/>
            <person name="Lindquist E.A."/>
            <person name="Lucas S.M."/>
            <person name="Murat C."/>
            <person name="Riley R.W."/>
            <person name="Salamov A.A."/>
            <person name="Schmutz J."/>
            <person name="Subramanian V."/>
            <person name="Woesten H.A.B."/>
            <person name="Xu J."/>
            <person name="Eastwood D.C."/>
            <person name="Foster G.D."/>
            <person name="Sonnenberg A.S."/>
            <person name="Cullen D."/>
            <person name="de Vries R.P."/>
            <person name="Lundell T."/>
            <person name="Hibbett D.S."/>
            <person name="Henrissat B."/>
            <person name="Burton K.S."/>
            <person name="Kerrigan R.W."/>
            <person name="Challen M.P."/>
            <person name="Grigoriev I.V."/>
            <person name="Martin F."/>
        </authorList>
    </citation>
    <scope>NUCLEOTIDE SEQUENCE [LARGE SCALE GENOMIC DNA]</scope>
    <source>
        <strain evidence="3">JB137-S8 / ATCC MYA-4627 / FGSC 10392</strain>
    </source>
</reference>
<evidence type="ECO:0000313" key="2">
    <source>
        <dbReference type="EMBL" id="EKM78411.1"/>
    </source>
</evidence>
<dbReference type="SUPFAM" id="SSF53474">
    <property type="entry name" value="alpha/beta-Hydrolases"/>
    <property type="match status" value="1"/>
</dbReference>
<dbReference type="STRING" id="597362.K5WSL7"/>
<gene>
    <name evidence="2" type="ORF">AGABI1DRAFT_76016</name>
</gene>
<keyword evidence="3" id="KW-1185">Reference proteome</keyword>
<dbReference type="KEGG" id="abp:AGABI1DRAFT76016"/>
<dbReference type="InterPro" id="IPR029058">
    <property type="entry name" value="AB_hydrolase_fold"/>
</dbReference>
<dbReference type="AlphaFoldDB" id="K5WSL7"/>
<dbReference type="Proteomes" id="UP000008493">
    <property type="component" value="Unassembled WGS sequence"/>
</dbReference>
<dbReference type="HOGENOM" id="CLU_032490_1_0_1"/>
<dbReference type="RefSeq" id="XP_007330889.1">
    <property type="nucleotide sequence ID" value="XM_007330827.1"/>
</dbReference>
<dbReference type="InParanoid" id="K5WSL7"/>
<dbReference type="Gene3D" id="3.40.50.1820">
    <property type="entry name" value="alpha/beta hydrolase"/>
    <property type="match status" value="1"/>
</dbReference>
<dbReference type="EMBL" id="JH971392">
    <property type="protein sequence ID" value="EKM78411.1"/>
    <property type="molecule type" value="Genomic_DNA"/>
</dbReference>
<evidence type="ECO:0000259" key="1">
    <source>
        <dbReference type="Pfam" id="PF12697"/>
    </source>
</evidence>
<dbReference type="Pfam" id="PF12697">
    <property type="entry name" value="Abhydrolase_6"/>
    <property type="match status" value="1"/>
</dbReference>
<evidence type="ECO:0000313" key="3">
    <source>
        <dbReference type="Proteomes" id="UP000008493"/>
    </source>
</evidence>
<dbReference type="GeneID" id="18831313"/>
<dbReference type="OrthoDB" id="94039at2759"/>
<dbReference type="OMA" id="FNWADHG"/>
<protein>
    <recommendedName>
        <fullName evidence="1">AB hydrolase-1 domain-containing protein</fullName>
    </recommendedName>
</protein>
<organism evidence="2 3">
    <name type="scientific">Agaricus bisporus var. burnettii (strain JB137-S8 / ATCC MYA-4627 / FGSC 10392)</name>
    <name type="common">White button mushroom</name>
    <dbReference type="NCBI Taxonomy" id="597362"/>
    <lineage>
        <taxon>Eukaryota</taxon>
        <taxon>Fungi</taxon>
        <taxon>Dikarya</taxon>
        <taxon>Basidiomycota</taxon>
        <taxon>Agaricomycotina</taxon>
        <taxon>Agaricomycetes</taxon>
        <taxon>Agaricomycetidae</taxon>
        <taxon>Agaricales</taxon>
        <taxon>Agaricineae</taxon>
        <taxon>Agaricaceae</taxon>
        <taxon>Agaricus</taxon>
    </lineage>
</organism>